<comment type="pathway">
    <text evidence="1">Mycotoxin biosynthesis.</text>
</comment>
<dbReference type="OrthoDB" id="3687641at2759"/>
<dbReference type="AlphaFoldDB" id="A0A9P4NRV2"/>
<dbReference type="EMBL" id="MU007041">
    <property type="protein sequence ID" value="KAF2430169.1"/>
    <property type="molecule type" value="Genomic_DNA"/>
</dbReference>
<name>A0A9P4NRV2_9PEZI</name>
<reference evidence="6" key="1">
    <citation type="journal article" date="2020" name="Stud. Mycol.">
        <title>101 Dothideomycetes genomes: a test case for predicting lifestyles and emergence of pathogens.</title>
        <authorList>
            <person name="Haridas S."/>
            <person name="Albert R."/>
            <person name="Binder M."/>
            <person name="Bloem J."/>
            <person name="Labutti K."/>
            <person name="Salamov A."/>
            <person name="Andreopoulos B."/>
            <person name="Baker S."/>
            <person name="Barry K."/>
            <person name="Bills G."/>
            <person name="Bluhm B."/>
            <person name="Cannon C."/>
            <person name="Castanera R."/>
            <person name="Culley D."/>
            <person name="Daum C."/>
            <person name="Ezra D."/>
            <person name="Gonzalez J."/>
            <person name="Henrissat B."/>
            <person name="Kuo A."/>
            <person name="Liang C."/>
            <person name="Lipzen A."/>
            <person name="Lutzoni F."/>
            <person name="Magnuson J."/>
            <person name="Mondo S."/>
            <person name="Nolan M."/>
            <person name="Ohm R."/>
            <person name="Pangilinan J."/>
            <person name="Park H.-J."/>
            <person name="Ramirez L."/>
            <person name="Alfaro M."/>
            <person name="Sun H."/>
            <person name="Tritt A."/>
            <person name="Yoshinaga Y."/>
            <person name="Zwiers L.-H."/>
            <person name="Turgeon B."/>
            <person name="Goodwin S."/>
            <person name="Spatafora J."/>
            <person name="Crous P."/>
            <person name="Grigoriev I."/>
        </authorList>
    </citation>
    <scope>NUCLEOTIDE SEQUENCE</scope>
    <source>
        <strain evidence="6">CBS 130266</strain>
    </source>
</reference>
<dbReference type="PANTHER" id="PTHR33365:SF11">
    <property type="entry name" value="TAT PATHWAY SIGNAL SEQUENCE"/>
    <property type="match status" value="1"/>
</dbReference>
<keyword evidence="4" id="KW-0175">Coiled coil</keyword>
<comment type="similarity">
    <text evidence="3">Belongs to the ustYa family.</text>
</comment>
<organism evidence="6 7">
    <name type="scientific">Tothia fuscella</name>
    <dbReference type="NCBI Taxonomy" id="1048955"/>
    <lineage>
        <taxon>Eukaryota</taxon>
        <taxon>Fungi</taxon>
        <taxon>Dikarya</taxon>
        <taxon>Ascomycota</taxon>
        <taxon>Pezizomycotina</taxon>
        <taxon>Dothideomycetes</taxon>
        <taxon>Pleosporomycetidae</taxon>
        <taxon>Venturiales</taxon>
        <taxon>Cylindrosympodiaceae</taxon>
        <taxon>Tothia</taxon>
    </lineage>
</organism>
<evidence type="ECO:0000313" key="7">
    <source>
        <dbReference type="Proteomes" id="UP000800235"/>
    </source>
</evidence>
<sequence>MYPTTSPPPRRSIIALGLTILCISTFGLFWVNPNKSHFTTFHASRTRPTKFTQRLEFFDLSRASDGNWTALLPPNGGFVSESTKDGGYEMAGITMFHQLHCLQMIREAFQDLTEGKRALESEMDDEEDDDFMDVGKEHGLRRRSGLRTRHGPHPDQEHWVHCLDYLMQGILCAADDTIEFAHDTEEGGRAVDGYEITHQCRSPEAIWARVMGPSSIPGWRANKELKD</sequence>
<dbReference type="GO" id="GO:0043386">
    <property type="term" value="P:mycotoxin biosynthetic process"/>
    <property type="evidence" value="ECO:0007669"/>
    <property type="project" value="InterPro"/>
</dbReference>
<keyword evidence="5" id="KW-1133">Transmembrane helix</keyword>
<keyword evidence="7" id="KW-1185">Reference proteome</keyword>
<gene>
    <name evidence="6" type="ORF">EJ08DRAFT_697711</name>
</gene>
<evidence type="ECO:0000256" key="4">
    <source>
        <dbReference type="SAM" id="Coils"/>
    </source>
</evidence>
<evidence type="ECO:0000256" key="5">
    <source>
        <dbReference type="SAM" id="Phobius"/>
    </source>
</evidence>
<evidence type="ECO:0000256" key="2">
    <source>
        <dbReference type="ARBA" id="ARBA00023002"/>
    </source>
</evidence>
<protein>
    <submittedName>
        <fullName evidence="6">Uncharacterized protein</fullName>
    </submittedName>
</protein>
<dbReference type="Proteomes" id="UP000800235">
    <property type="component" value="Unassembled WGS sequence"/>
</dbReference>
<dbReference type="PANTHER" id="PTHR33365">
    <property type="entry name" value="YALI0B05434P"/>
    <property type="match status" value="1"/>
</dbReference>
<dbReference type="Pfam" id="PF11807">
    <property type="entry name" value="UstYa"/>
    <property type="match status" value="1"/>
</dbReference>
<comment type="caution">
    <text evidence="6">The sequence shown here is derived from an EMBL/GenBank/DDBJ whole genome shotgun (WGS) entry which is preliminary data.</text>
</comment>
<keyword evidence="5" id="KW-0472">Membrane</keyword>
<feature type="transmembrane region" description="Helical" evidence="5">
    <location>
        <begin position="12"/>
        <end position="31"/>
    </location>
</feature>
<evidence type="ECO:0000313" key="6">
    <source>
        <dbReference type="EMBL" id="KAF2430169.1"/>
    </source>
</evidence>
<dbReference type="GO" id="GO:0016491">
    <property type="term" value="F:oxidoreductase activity"/>
    <property type="evidence" value="ECO:0007669"/>
    <property type="project" value="UniProtKB-KW"/>
</dbReference>
<evidence type="ECO:0000256" key="1">
    <source>
        <dbReference type="ARBA" id="ARBA00004685"/>
    </source>
</evidence>
<keyword evidence="2" id="KW-0560">Oxidoreductase</keyword>
<accession>A0A9P4NRV2</accession>
<dbReference type="InterPro" id="IPR021765">
    <property type="entry name" value="UstYa-like"/>
</dbReference>
<keyword evidence="5" id="KW-0812">Transmembrane</keyword>
<proteinExistence type="inferred from homology"/>
<feature type="coiled-coil region" evidence="4">
    <location>
        <begin position="102"/>
        <end position="129"/>
    </location>
</feature>
<evidence type="ECO:0000256" key="3">
    <source>
        <dbReference type="ARBA" id="ARBA00035112"/>
    </source>
</evidence>